<feature type="domain" description="Vacuolar membrane protease transmembrane" evidence="20">
    <location>
        <begin position="558"/>
        <end position="640"/>
    </location>
</feature>
<evidence type="ECO:0000256" key="1">
    <source>
        <dbReference type="ARBA" id="ARBA00001947"/>
    </source>
</evidence>
<evidence type="ECO:0000256" key="5">
    <source>
        <dbReference type="ARBA" id="ARBA00022554"/>
    </source>
</evidence>
<evidence type="ECO:0000256" key="13">
    <source>
        <dbReference type="ARBA" id="ARBA00023136"/>
    </source>
</evidence>
<evidence type="ECO:0000256" key="4">
    <source>
        <dbReference type="ARBA" id="ARBA00010918"/>
    </source>
</evidence>
<dbReference type="eggNOG" id="KOG2194">
    <property type="taxonomic scope" value="Eukaryota"/>
</dbReference>
<feature type="region of interest" description="Disordered" evidence="16">
    <location>
        <begin position="1"/>
        <end position="22"/>
    </location>
</feature>
<keyword evidence="7 17" id="KW-0812">Transmembrane</keyword>
<comment type="similarity">
    <text evidence="4 15">Belongs to the peptidase M28 family.</text>
</comment>
<keyword evidence="9 15" id="KW-0378">Hydrolase</keyword>
<dbReference type="GO" id="GO:0005774">
    <property type="term" value="C:vacuolar membrane"/>
    <property type="evidence" value="ECO:0007669"/>
    <property type="project" value="UniProtKB-SubCell"/>
</dbReference>
<dbReference type="OrthoDB" id="76293at2759"/>
<keyword evidence="13 17" id="KW-0472">Membrane</keyword>
<feature type="transmembrane region" description="Helical" evidence="17">
    <location>
        <begin position="45"/>
        <end position="62"/>
    </location>
</feature>
<evidence type="ECO:0000256" key="11">
    <source>
        <dbReference type="ARBA" id="ARBA00022989"/>
    </source>
</evidence>
<feature type="transmembrane region" description="Helical" evidence="17">
    <location>
        <begin position="474"/>
        <end position="496"/>
    </location>
</feature>
<dbReference type="SUPFAM" id="SSF53187">
    <property type="entry name" value="Zn-dependent exopeptidases"/>
    <property type="match status" value="1"/>
</dbReference>
<feature type="transmembrane region" description="Helical" evidence="17">
    <location>
        <begin position="508"/>
        <end position="530"/>
    </location>
</feature>
<evidence type="ECO:0000256" key="12">
    <source>
        <dbReference type="ARBA" id="ARBA00023049"/>
    </source>
</evidence>
<evidence type="ECO:0000259" key="18">
    <source>
        <dbReference type="Pfam" id="PF04389"/>
    </source>
</evidence>
<proteinExistence type="inferred from homology"/>
<evidence type="ECO:0000256" key="7">
    <source>
        <dbReference type="ARBA" id="ARBA00022692"/>
    </source>
</evidence>
<dbReference type="Pfam" id="PF22251">
    <property type="entry name" value="PFF1_TM"/>
    <property type="match status" value="1"/>
</dbReference>
<dbReference type="KEGG" id="cot:CORT_0C03490"/>
<feature type="transmembrane region" description="Helical" evidence="17">
    <location>
        <begin position="410"/>
        <end position="432"/>
    </location>
</feature>
<dbReference type="RefSeq" id="XP_003868627.1">
    <property type="nucleotide sequence ID" value="XM_003868579.1"/>
</dbReference>
<evidence type="ECO:0000256" key="6">
    <source>
        <dbReference type="ARBA" id="ARBA00022670"/>
    </source>
</evidence>
<evidence type="ECO:0000256" key="9">
    <source>
        <dbReference type="ARBA" id="ARBA00022801"/>
    </source>
</evidence>
<name>H8X3T5_CANO9</name>
<evidence type="ECO:0000259" key="20">
    <source>
        <dbReference type="Pfam" id="PF22251"/>
    </source>
</evidence>
<evidence type="ECO:0000256" key="15">
    <source>
        <dbReference type="RuleBase" id="RU361240"/>
    </source>
</evidence>
<evidence type="ECO:0000313" key="21">
    <source>
        <dbReference type="EMBL" id="CCG25723.1"/>
    </source>
</evidence>
<dbReference type="GeneID" id="14539852"/>
<feature type="transmembrane region" description="Helical" evidence="17">
    <location>
        <begin position="617"/>
        <end position="636"/>
    </location>
</feature>
<feature type="compositionally biased region" description="Low complexity" evidence="16">
    <location>
        <begin position="1"/>
        <end position="12"/>
    </location>
</feature>
<keyword evidence="14" id="KW-0325">Glycoprotein</keyword>
<keyword evidence="12" id="KW-0482">Metalloprotease</keyword>
<dbReference type="GO" id="GO:0046872">
    <property type="term" value="F:metal ion binding"/>
    <property type="evidence" value="ECO:0007669"/>
    <property type="project" value="UniProtKB-KW"/>
</dbReference>
<protein>
    <recommendedName>
        <fullName evidence="15">Peptide hydrolase</fullName>
        <ecNumber evidence="15">3.4.-.-</ecNumber>
    </recommendedName>
</protein>
<comment type="function">
    <text evidence="2">May be involved in vacuolar sorting and osmoregulation.</text>
</comment>
<dbReference type="AlphaFoldDB" id="H8X3T5"/>
<dbReference type="Proteomes" id="UP000005018">
    <property type="component" value="Chromosome 3"/>
</dbReference>
<feature type="domain" description="Vacuolar membrane protease C-terminal" evidence="19">
    <location>
        <begin position="671"/>
        <end position="900"/>
    </location>
</feature>
<evidence type="ECO:0000256" key="3">
    <source>
        <dbReference type="ARBA" id="ARBA00004128"/>
    </source>
</evidence>
<feature type="transmembrane region" description="Helical" evidence="17">
    <location>
        <begin position="377"/>
        <end position="398"/>
    </location>
</feature>
<dbReference type="Pfam" id="PF04389">
    <property type="entry name" value="Peptidase_M28"/>
    <property type="match status" value="1"/>
</dbReference>
<evidence type="ECO:0000256" key="2">
    <source>
        <dbReference type="ARBA" id="ARBA00003273"/>
    </source>
</evidence>
<sequence>MTDAEVSSSVSDIHSESHPLRNSSNKPNAIFRFFNAIFRYRKTSLSFFVILTLILGLVISFVDNSLEYSIDLPKERSEQKLLDECWVDLQAIAENQHPYASSGNDAVHHYLKSKISNIIHGHKHIDFDNDLNGTNKFLFNSSFKSVAYYESNNLLVKIEGSNPQLPGFLLSAHFDSVPTSFGVTDDGMGVASLLGVLRFLVTQKQPKRTIIFNFNNNEEFGLYGATAFVNHPWFNKVGYFINLEGTGAGGKAILFRGTDYGIVKYFNKVRYPYASSVFQQGFANSLIHSETDYKVYREAGLRGLDLAFFKPRDLYHTAEDNIKNVDLKSLWHMVSNAIDFTTFIAENEIDETGADEAAVYTSILNTFYSISSTKLTAINTVLVVLFAIVNGALIFITLKYKKWHISTSQILFLPISLLVVWTIVTLVVAQVFQASNPLLPTSRPLLLVATIASISTIVFYLTSRLLSHNLDLKLVCILEVSFIYWVSLVYITRSLFINKSDQRHSGEFAISILFLLEAATSLLGLSGWMFSRAPSKASPDEEPLLDGASHGRYTSEDEDEDERGDNFPVPENKRSYDWSLQYLLTVPISFYIVYNSGWLILQGVNKTVQESAVSQEFVYLVIQIFSIALVLPFIPFVRYLNRLLISALFAVALIGSLLALSTEPFNEQNPLKIRFLQTLNDTESTVHIYGRGVEVPQFLTRIPSVEESKTRIDCLSEVDGIEVCSYKSSLFPNIVSSNTSDDYLEVLVKNSSETGSFGINFNEVVIKAPKNRMCNIEFPGDEVKAVLVKNDTHRFPPFKQLPDGFSHDGDYIYKDVDGIRKLYLNKLDWNSQFDIGVYWLPGINDKSNVLDIYVECFWADLSPVSEGSGIKPAIPAYDELVHYSPNYVSIANKERGLVSVGKQVELK</sequence>
<dbReference type="PANTHER" id="PTHR12147:SF58">
    <property type="entry name" value="VACUOLAR MEMBRANE PROTEASE"/>
    <property type="match status" value="1"/>
</dbReference>
<dbReference type="EMBL" id="HE681721">
    <property type="protein sequence ID" value="CCG25723.1"/>
    <property type="molecule type" value="Genomic_DNA"/>
</dbReference>
<dbReference type="InterPro" id="IPR053975">
    <property type="entry name" value="PFF1_C"/>
</dbReference>
<dbReference type="CDD" id="cd03875">
    <property type="entry name" value="M28_Fxna_like"/>
    <property type="match status" value="1"/>
</dbReference>
<keyword evidence="11 17" id="KW-1133">Transmembrane helix</keyword>
<dbReference type="InterPro" id="IPR048024">
    <property type="entry name" value="Fxna-like_M28_dom"/>
</dbReference>
<keyword evidence="10 15" id="KW-0862">Zinc</keyword>
<feature type="region of interest" description="Disordered" evidence="16">
    <location>
        <begin position="536"/>
        <end position="569"/>
    </location>
</feature>
<dbReference type="InterPro" id="IPR045175">
    <property type="entry name" value="M28_fam"/>
</dbReference>
<keyword evidence="22" id="KW-1185">Reference proteome</keyword>
<evidence type="ECO:0000256" key="16">
    <source>
        <dbReference type="SAM" id="MobiDB-lite"/>
    </source>
</evidence>
<dbReference type="Gene3D" id="3.40.630.10">
    <property type="entry name" value="Zn peptidases"/>
    <property type="match status" value="1"/>
</dbReference>
<evidence type="ECO:0000256" key="10">
    <source>
        <dbReference type="ARBA" id="ARBA00022833"/>
    </source>
</evidence>
<keyword evidence="8 15" id="KW-0479">Metal-binding</keyword>
<feature type="domain" description="Peptidase M28" evidence="18">
    <location>
        <begin position="153"/>
        <end position="340"/>
    </location>
</feature>
<accession>H8X3T5</accession>
<dbReference type="PANTHER" id="PTHR12147">
    <property type="entry name" value="METALLOPEPTIDASE M28 FAMILY MEMBER"/>
    <property type="match status" value="1"/>
</dbReference>
<dbReference type="InterPro" id="IPR053976">
    <property type="entry name" value="PFF1_TM"/>
</dbReference>
<evidence type="ECO:0000259" key="19">
    <source>
        <dbReference type="Pfam" id="PF22250"/>
    </source>
</evidence>
<gene>
    <name evidence="21" type="ORF">CORT_0C03490</name>
</gene>
<reference evidence="21 22" key="1">
    <citation type="journal article" date="2012" name="PLoS ONE">
        <title>Sequence and analysis of the genome of the pathogenic yeast Candida orthopsilosis.</title>
        <authorList>
            <person name="Riccombeni A."/>
            <person name="Vidanes G."/>
            <person name="Proux-Wera E."/>
            <person name="Wolfe K.H."/>
            <person name="Butler G."/>
        </authorList>
    </citation>
    <scope>NUCLEOTIDE SEQUENCE [LARGE SCALE GENOMIC DNA]</scope>
    <source>
        <strain evidence="21 22">Co 90-125</strain>
    </source>
</reference>
<keyword evidence="6 15" id="KW-0645">Protease</keyword>
<dbReference type="EC" id="3.4.-.-" evidence="15"/>
<dbReference type="InterPro" id="IPR007484">
    <property type="entry name" value="Peptidase_M28"/>
</dbReference>
<feature type="transmembrane region" description="Helical" evidence="17">
    <location>
        <begin position="582"/>
        <end position="601"/>
    </location>
</feature>
<evidence type="ECO:0000313" key="22">
    <source>
        <dbReference type="Proteomes" id="UP000005018"/>
    </source>
</evidence>
<comment type="subcellular location">
    <subcellularLocation>
        <location evidence="3">Vacuole membrane</location>
        <topology evidence="3">Multi-pass membrane protein</topology>
    </subcellularLocation>
</comment>
<evidence type="ECO:0000256" key="17">
    <source>
        <dbReference type="SAM" id="Phobius"/>
    </source>
</evidence>
<evidence type="ECO:0000256" key="14">
    <source>
        <dbReference type="ARBA" id="ARBA00023180"/>
    </source>
</evidence>
<feature type="transmembrane region" description="Helical" evidence="17">
    <location>
        <begin position="444"/>
        <end position="462"/>
    </location>
</feature>
<dbReference type="GO" id="GO:0006508">
    <property type="term" value="P:proteolysis"/>
    <property type="evidence" value="ECO:0007669"/>
    <property type="project" value="UniProtKB-KW"/>
</dbReference>
<comment type="cofactor">
    <cofactor evidence="1">
        <name>Zn(2+)</name>
        <dbReference type="ChEBI" id="CHEBI:29105"/>
    </cofactor>
</comment>
<dbReference type="GO" id="GO:0008235">
    <property type="term" value="F:metalloexopeptidase activity"/>
    <property type="evidence" value="ECO:0007669"/>
    <property type="project" value="InterPro"/>
</dbReference>
<evidence type="ECO:0000256" key="8">
    <source>
        <dbReference type="ARBA" id="ARBA00022723"/>
    </source>
</evidence>
<keyword evidence="5" id="KW-0926">Vacuole</keyword>
<organism evidence="21 22">
    <name type="scientific">Candida orthopsilosis (strain 90-125)</name>
    <name type="common">Yeast</name>
    <dbReference type="NCBI Taxonomy" id="1136231"/>
    <lineage>
        <taxon>Eukaryota</taxon>
        <taxon>Fungi</taxon>
        <taxon>Dikarya</taxon>
        <taxon>Ascomycota</taxon>
        <taxon>Saccharomycotina</taxon>
        <taxon>Pichiomycetes</taxon>
        <taxon>Debaryomycetaceae</taxon>
        <taxon>Candida/Lodderomyces clade</taxon>
        <taxon>Candida</taxon>
    </lineage>
</organism>
<dbReference type="Pfam" id="PF22250">
    <property type="entry name" value="PFF1_C"/>
    <property type="match status" value="1"/>
</dbReference>
<dbReference type="HOGENOM" id="CLU_006412_1_0_1"/>
<feature type="transmembrane region" description="Helical" evidence="17">
    <location>
        <begin position="643"/>
        <end position="661"/>
    </location>
</feature>